<keyword evidence="4" id="KW-1185">Reference proteome</keyword>
<dbReference type="Proteomes" id="UP000465112">
    <property type="component" value="Chromosome 17"/>
</dbReference>
<sequence>MPRHQEVPPYHSGAGEVPVAQLRMLSLGLALLLQGVEENAEQLEQQAEQVAVELDGATKSLESLRKAGHTHKQSVSQPQSCDHTTSPCHSTDLHAPLSSLHHGLLRSAAPGNHCDRVVHH</sequence>
<dbReference type="AlphaFoldDB" id="A0A6A5DTF5"/>
<proteinExistence type="predicted"/>
<evidence type="ECO:0000313" key="3">
    <source>
        <dbReference type="EMBL" id="KAF1377257.1"/>
    </source>
</evidence>
<protein>
    <recommendedName>
        <fullName evidence="5">t-SNARE coiled-coil homology domain-containing protein</fullName>
    </recommendedName>
</protein>
<evidence type="ECO:0000313" key="4">
    <source>
        <dbReference type="Proteomes" id="UP000465112"/>
    </source>
</evidence>
<keyword evidence="1" id="KW-0175">Coiled coil</keyword>
<reference evidence="3 4" key="1">
    <citation type="submission" date="2019-06" db="EMBL/GenBank/DDBJ databases">
        <title>A chromosome-scale genome assembly of the European perch, Perca fluviatilis.</title>
        <authorList>
            <person name="Roques C."/>
            <person name="Zahm M."/>
            <person name="Cabau C."/>
            <person name="Klopp C."/>
            <person name="Bouchez O."/>
            <person name="Donnadieu C."/>
            <person name="Kuhl H."/>
            <person name="Gislard M."/>
            <person name="Guendouz S."/>
            <person name="Journot L."/>
            <person name="Haffray P."/>
            <person name="Bestin A."/>
            <person name="Morvezen R."/>
            <person name="Feron R."/>
            <person name="Wen M."/>
            <person name="Jouanno E."/>
            <person name="Herpin A."/>
            <person name="Schartl M."/>
            <person name="Postlethwait J."/>
            <person name="Schaerlinger B."/>
            <person name="Chardard D."/>
            <person name="Lecocq T."/>
            <person name="Poncet C."/>
            <person name="Jaffrelo L."/>
            <person name="Lampietro C."/>
            <person name="Guiguen Y."/>
        </authorList>
    </citation>
    <scope>NUCLEOTIDE SEQUENCE [LARGE SCALE GENOMIC DNA]</scope>
    <source>
        <tissue evidence="3">Blood</tissue>
    </source>
</reference>
<gene>
    <name evidence="3" type="ORF">PFLUV_G00198810</name>
</gene>
<evidence type="ECO:0000256" key="1">
    <source>
        <dbReference type="SAM" id="Coils"/>
    </source>
</evidence>
<dbReference type="EMBL" id="VHII01000017">
    <property type="protein sequence ID" value="KAF1377257.1"/>
    <property type="molecule type" value="Genomic_DNA"/>
</dbReference>
<feature type="compositionally biased region" description="Polar residues" evidence="2">
    <location>
        <begin position="73"/>
        <end position="89"/>
    </location>
</feature>
<evidence type="ECO:0000256" key="2">
    <source>
        <dbReference type="SAM" id="MobiDB-lite"/>
    </source>
</evidence>
<comment type="caution">
    <text evidence="3">The sequence shown here is derived from an EMBL/GenBank/DDBJ whole genome shotgun (WGS) entry which is preliminary data.</text>
</comment>
<feature type="coiled-coil region" evidence="1">
    <location>
        <begin position="33"/>
        <end position="60"/>
    </location>
</feature>
<organism evidence="3 4">
    <name type="scientific">Perca fluviatilis</name>
    <name type="common">European perch</name>
    <dbReference type="NCBI Taxonomy" id="8168"/>
    <lineage>
        <taxon>Eukaryota</taxon>
        <taxon>Metazoa</taxon>
        <taxon>Chordata</taxon>
        <taxon>Craniata</taxon>
        <taxon>Vertebrata</taxon>
        <taxon>Euteleostomi</taxon>
        <taxon>Actinopterygii</taxon>
        <taxon>Neopterygii</taxon>
        <taxon>Teleostei</taxon>
        <taxon>Neoteleostei</taxon>
        <taxon>Acanthomorphata</taxon>
        <taxon>Eupercaria</taxon>
        <taxon>Perciformes</taxon>
        <taxon>Percoidei</taxon>
        <taxon>Percidae</taxon>
        <taxon>Percinae</taxon>
        <taxon>Perca</taxon>
    </lineage>
</organism>
<name>A0A6A5DTF5_PERFL</name>
<feature type="region of interest" description="Disordered" evidence="2">
    <location>
        <begin position="63"/>
        <end position="95"/>
    </location>
</feature>
<accession>A0A6A5DTF5</accession>
<evidence type="ECO:0008006" key="5">
    <source>
        <dbReference type="Google" id="ProtNLM"/>
    </source>
</evidence>